<protein>
    <submittedName>
        <fullName evidence="1">Uncharacterized protein</fullName>
    </submittedName>
</protein>
<keyword evidence="2" id="KW-1185">Reference proteome</keyword>
<proteinExistence type="predicted"/>
<comment type="caution">
    <text evidence="1">The sequence shown here is derived from an EMBL/GenBank/DDBJ whole genome shotgun (WGS) entry which is preliminary data.</text>
</comment>
<gene>
    <name evidence="1" type="ORF">PsorP6_002323</name>
</gene>
<organism evidence="1 2">
    <name type="scientific">Peronosclerospora sorghi</name>
    <dbReference type="NCBI Taxonomy" id="230839"/>
    <lineage>
        <taxon>Eukaryota</taxon>
        <taxon>Sar</taxon>
        <taxon>Stramenopiles</taxon>
        <taxon>Oomycota</taxon>
        <taxon>Peronosporomycetes</taxon>
        <taxon>Peronosporales</taxon>
        <taxon>Peronosporaceae</taxon>
        <taxon>Peronosclerospora</taxon>
    </lineage>
</organism>
<evidence type="ECO:0000313" key="2">
    <source>
        <dbReference type="Proteomes" id="UP001163321"/>
    </source>
</evidence>
<dbReference type="Proteomes" id="UP001163321">
    <property type="component" value="Chromosome 1"/>
</dbReference>
<dbReference type="EMBL" id="CM047580">
    <property type="protein sequence ID" value="KAI9921604.1"/>
    <property type="molecule type" value="Genomic_DNA"/>
</dbReference>
<reference evidence="1 2" key="1">
    <citation type="journal article" date="2022" name="bioRxiv">
        <title>The genome of the oomycete Peronosclerospora sorghi, a cosmopolitan pathogen of maize and sorghum, is inflated with dispersed pseudogenes.</title>
        <authorList>
            <person name="Fletcher K."/>
            <person name="Martin F."/>
            <person name="Isakeit T."/>
            <person name="Cavanaugh K."/>
            <person name="Magill C."/>
            <person name="Michelmore R."/>
        </authorList>
    </citation>
    <scope>NUCLEOTIDE SEQUENCE [LARGE SCALE GENOMIC DNA]</scope>
    <source>
        <strain evidence="1">P6</strain>
    </source>
</reference>
<evidence type="ECO:0000313" key="1">
    <source>
        <dbReference type="EMBL" id="KAI9921604.1"/>
    </source>
</evidence>
<sequence length="207" mass="23319">MAEVEGPSEAVPPETEEEVVICGGYVVKILAVYKFFEEQVTFTTNLILDAESSGLSDELIQTLMTMGNLFVTSVTKIGAIVAQRSSSNAALTKPLPPVLPHHLVKLNRAKDFYDVVEEYRNRLEATKGRRRLVYIPNAATSREKDDNAQRTPGSIIIDRIEAEYQSLRAYETKKEIRLAFNCLLMPRKRGSNNYRPQKQQQVGEART</sequence>
<accession>A0ACC0WU71</accession>
<name>A0ACC0WU71_9STRA</name>